<comment type="subcellular location">
    <subcellularLocation>
        <location evidence="1">Membrane</location>
    </subcellularLocation>
</comment>
<sequence>MLVSFGNTYCRVIVGRFANLHTLNWFPVDADVATCLMKGQNEFECQNFIRAYGQNANGSFLLCGTNAFQPKCRVYELQRDEYIVHNEFLGSGIVPYDPSFNATFLYMTNGEEMYTGTTADFAGTDALIYKQTTSEADKLGLRTKRNDIKCLSGERSTESASSGDYITLSEPNFVASFADKDHVYFWFSEGAVEYMSCGKAVISRVARVCKNDRGGASHGSAYSWTSFLKARLNCSIPGEFPYYFDKIVATSKSPYSESRDDELVYALFNSPYNRIPGSAVCAFQMSKIRDIFANSGFKAQDSPYSSWQTLMDSEIPKPRPGSCVEDSHALHDDVVNFITKNPLMNDVVPNAFDTPLLVKMGSRSVFTQVVVDSQVQSLDGQAFDVVFIGTESGEVLKLVNVGQGMMADPIVIEKVQVFADHSPITRLFVYRPPQKTLAAGDPPERSEPKLVVMSSNEVRVLPLYYCDLARSCTECIAARDPYCVWDLTMKQCVGQYSGSERKNELLQHIRKDFYGRRCPPEPENQEAVNENSGDTKSYNLDQSGRFKDFVYEDRKCNCADLGYVNSDSYSQGKNGSEYCFSLSTFFINIF</sequence>
<keyword evidence="3" id="KW-0472">Membrane</keyword>
<dbReference type="InterPro" id="IPR015943">
    <property type="entry name" value="WD40/YVTN_repeat-like_dom_sf"/>
</dbReference>
<evidence type="ECO:0000313" key="9">
    <source>
        <dbReference type="Proteomes" id="UP000270296"/>
    </source>
</evidence>
<evidence type="ECO:0000256" key="3">
    <source>
        <dbReference type="ARBA" id="ARBA00023136"/>
    </source>
</evidence>
<dbReference type="PROSITE" id="PS51004">
    <property type="entry name" value="SEMA"/>
    <property type="match status" value="1"/>
</dbReference>
<dbReference type="Gene3D" id="3.30.1680.10">
    <property type="entry name" value="ligand-binding face of the semaphorins, domain 2"/>
    <property type="match status" value="1"/>
</dbReference>
<dbReference type="WBParaSite" id="SBAD_0000639601-mRNA-1">
    <property type="protein sequence ID" value="SBAD_0000639601-mRNA-1"/>
    <property type="gene ID" value="SBAD_0000639601"/>
</dbReference>
<keyword evidence="4" id="KW-1015">Disulfide bond</keyword>
<gene>
    <name evidence="8" type="ORF">SBAD_LOCUS6155</name>
</gene>
<evidence type="ECO:0000259" key="7">
    <source>
        <dbReference type="PROSITE" id="PS51004"/>
    </source>
</evidence>
<dbReference type="GO" id="GO:0071526">
    <property type="term" value="P:semaphorin-plexin signaling pathway"/>
    <property type="evidence" value="ECO:0007669"/>
    <property type="project" value="TreeGrafter"/>
</dbReference>
<dbReference type="AlphaFoldDB" id="A0A183IRB1"/>
<organism evidence="10">
    <name type="scientific">Soboliphyme baturini</name>
    <dbReference type="NCBI Taxonomy" id="241478"/>
    <lineage>
        <taxon>Eukaryota</taxon>
        <taxon>Metazoa</taxon>
        <taxon>Ecdysozoa</taxon>
        <taxon>Nematoda</taxon>
        <taxon>Enoplea</taxon>
        <taxon>Dorylaimia</taxon>
        <taxon>Dioctophymatida</taxon>
        <taxon>Dioctophymatoidea</taxon>
        <taxon>Soboliphymatidae</taxon>
        <taxon>Soboliphyme</taxon>
    </lineage>
</organism>
<dbReference type="InterPro" id="IPR036352">
    <property type="entry name" value="Semap_dom_sf"/>
</dbReference>
<dbReference type="GO" id="GO:0030215">
    <property type="term" value="F:semaphorin receptor binding"/>
    <property type="evidence" value="ECO:0007669"/>
    <property type="project" value="InterPro"/>
</dbReference>
<dbReference type="InterPro" id="IPR016201">
    <property type="entry name" value="PSI"/>
</dbReference>
<evidence type="ECO:0000313" key="8">
    <source>
        <dbReference type="EMBL" id="VDP09381.1"/>
    </source>
</evidence>
<dbReference type="InterPro" id="IPR027231">
    <property type="entry name" value="Semaphorin"/>
</dbReference>
<dbReference type="PANTHER" id="PTHR11036">
    <property type="entry name" value="SEMAPHORIN"/>
    <property type="match status" value="1"/>
</dbReference>
<dbReference type="Proteomes" id="UP000270296">
    <property type="component" value="Unassembled WGS sequence"/>
</dbReference>
<dbReference type="SMART" id="SM00423">
    <property type="entry name" value="PSI"/>
    <property type="match status" value="1"/>
</dbReference>
<keyword evidence="2" id="KW-0524">Neurogenesis</keyword>
<keyword evidence="9" id="KW-1185">Reference proteome</keyword>
<dbReference type="InterPro" id="IPR002165">
    <property type="entry name" value="Plexin_repeat"/>
</dbReference>
<evidence type="ECO:0000313" key="10">
    <source>
        <dbReference type="WBParaSite" id="SBAD_0000639601-mRNA-1"/>
    </source>
</evidence>
<accession>A0A183IRB1</accession>
<dbReference type="SUPFAM" id="SSF103575">
    <property type="entry name" value="Plexin repeat"/>
    <property type="match status" value="1"/>
</dbReference>
<dbReference type="Gene3D" id="2.130.10.10">
    <property type="entry name" value="YVTN repeat-like/Quinoprotein amine dehydrogenase"/>
    <property type="match status" value="1"/>
</dbReference>
<dbReference type="InterPro" id="IPR001627">
    <property type="entry name" value="Semap_dom"/>
</dbReference>
<dbReference type="PANTHER" id="PTHR11036:SF127">
    <property type="entry name" value="SEMAPHORIN-1A"/>
    <property type="match status" value="1"/>
</dbReference>
<keyword evidence="5" id="KW-0325">Glycoprotein</keyword>
<dbReference type="OrthoDB" id="9988752at2759"/>
<feature type="domain" description="Sema" evidence="7">
    <location>
        <begin position="1"/>
        <end position="463"/>
    </location>
</feature>
<proteinExistence type="predicted"/>
<evidence type="ECO:0000256" key="4">
    <source>
        <dbReference type="ARBA" id="ARBA00023157"/>
    </source>
</evidence>
<dbReference type="GO" id="GO:0045499">
    <property type="term" value="F:chemorepellent activity"/>
    <property type="evidence" value="ECO:0007669"/>
    <property type="project" value="TreeGrafter"/>
</dbReference>
<evidence type="ECO:0000256" key="5">
    <source>
        <dbReference type="ARBA" id="ARBA00023180"/>
    </source>
</evidence>
<evidence type="ECO:0000256" key="6">
    <source>
        <dbReference type="PROSITE-ProRule" id="PRU00352"/>
    </source>
</evidence>
<protein>
    <submittedName>
        <fullName evidence="10">Sema domain-containing protein</fullName>
    </submittedName>
</protein>
<dbReference type="Pfam" id="PF01437">
    <property type="entry name" value="PSI"/>
    <property type="match status" value="1"/>
</dbReference>
<comment type="caution">
    <text evidence="6">Lacks conserved residue(s) required for the propagation of feature annotation.</text>
</comment>
<name>A0A183IRB1_9BILA</name>
<dbReference type="Pfam" id="PF01403">
    <property type="entry name" value="Sema"/>
    <property type="match status" value="1"/>
</dbReference>
<dbReference type="GO" id="GO:0030335">
    <property type="term" value="P:positive regulation of cell migration"/>
    <property type="evidence" value="ECO:0007669"/>
    <property type="project" value="TreeGrafter"/>
</dbReference>
<evidence type="ECO:0000256" key="2">
    <source>
        <dbReference type="ARBA" id="ARBA00022902"/>
    </source>
</evidence>
<reference evidence="8 9" key="2">
    <citation type="submission" date="2018-11" db="EMBL/GenBank/DDBJ databases">
        <authorList>
            <consortium name="Pathogen Informatics"/>
        </authorList>
    </citation>
    <scope>NUCLEOTIDE SEQUENCE [LARGE SCALE GENOMIC DNA]</scope>
</reference>
<reference evidence="10" key="1">
    <citation type="submission" date="2016-06" db="UniProtKB">
        <authorList>
            <consortium name="WormBaseParasite"/>
        </authorList>
    </citation>
    <scope>IDENTIFICATION</scope>
</reference>
<evidence type="ECO:0000256" key="1">
    <source>
        <dbReference type="ARBA" id="ARBA00004370"/>
    </source>
</evidence>
<dbReference type="GO" id="GO:0005886">
    <property type="term" value="C:plasma membrane"/>
    <property type="evidence" value="ECO:0007669"/>
    <property type="project" value="TreeGrafter"/>
</dbReference>
<dbReference type="SUPFAM" id="SSF101912">
    <property type="entry name" value="Sema domain"/>
    <property type="match status" value="1"/>
</dbReference>
<dbReference type="GO" id="GO:0007411">
    <property type="term" value="P:axon guidance"/>
    <property type="evidence" value="ECO:0007669"/>
    <property type="project" value="TreeGrafter"/>
</dbReference>
<dbReference type="EMBL" id="UZAM01009530">
    <property type="protein sequence ID" value="VDP09381.1"/>
    <property type="molecule type" value="Genomic_DNA"/>
</dbReference>
<dbReference type="SMART" id="SM00630">
    <property type="entry name" value="Sema"/>
    <property type="match status" value="1"/>
</dbReference>